<sequence length="195" mass="20346">MDSSVLGKRSLVGVVFLFLMSSLAQLSFGAVHKVGESAGWTTIANVDYKQWAISKSFQLGDIIVFEYNSQFHNVMRVTHAEYKSCNVSSPVTTHTSGNDSIVIDTHGHHFFVCGAPGHCQAGQKVDINVPRAPSVAPGPLGSASPSASATPAPPLAPGAPAPSSGASLSAPLITPFRKLGSMLLLQLACIVVGMF</sequence>
<evidence type="ECO:0000259" key="5">
    <source>
        <dbReference type="PROSITE" id="PS51485"/>
    </source>
</evidence>
<dbReference type="Proteomes" id="UP001567538">
    <property type="component" value="Unassembled WGS sequence"/>
</dbReference>
<accession>A0ABD1HZD0</accession>
<feature type="compositionally biased region" description="Low complexity" evidence="3">
    <location>
        <begin position="136"/>
        <end position="150"/>
    </location>
</feature>
<gene>
    <name evidence="6" type="ORF">AAHA92_04488</name>
</gene>
<dbReference type="PANTHER" id="PTHR33021:SF339">
    <property type="entry name" value="OS07G0570600 PROTEIN"/>
    <property type="match status" value="1"/>
</dbReference>
<dbReference type="InterPro" id="IPR003245">
    <property type="entry name" value="Phytocyanin_dom"/>
</dbReference>
<dbReference type="EMBL" id="JBEAFC010000003">
    <property type="protein sequence ID" value="KAL1561832.1"/>
    <property type="molecule type" value="Genomic_DNA"/>
</dbReference>
<dbReference type="PROSITE" id="PS51485">
    <property type="entry name" value="PHYTOCYANIN"/>
    <property type="match status" value="1"/>
</dbReference>
<dbReference type="Gene3D" id="2.60.40.420">
    <property type="entry name" value="Cupredoxins - blue copper proteins"/>
    <property type="match status" value="1"/>
</dbReference>
<keyword evidence="2" id="KW-0325">Glycoprotein</keyword>
<feature type="signal peptide" evidence="4">
    <location>
        <begin position="1"/>
        <end position="29"/>
    </location>
</feature>
<evidence type="ECO:0000313" key="7">
    <source>
        <dbReference type="Proteomes" id="UP001567538"/>
    </source>
</evidence>
<keyword evidence="1" id="KW-0479">Metal-binding</keyword>
<dbReference type="InterPro" id="IPR008972">
    <property type="entry name" value="Cupredoxin"/>
</dbReference>
<dbReference type="SUPFAM" id="SSF49503">
    <property type="entry name" value="Cupredoxins"/>
    <property type="match status" value="1"/>
</dbReference>
<evidence type="ECO:0000256" key="4">
    <source>
        <dbReference type="SAM" id="SignalP"/>
    </source>
</evidence>
<protein>
    <submittedName>
        <fullName evidence="6">Mavicyanin-like</fullName>
    </submittedName>
</protein>
<dbReference type="Pfam" id="PF02298">
    <property type="entry name" value="Cu_bind_like"/>
    <property type="match status" value="1"/>
</dbReference>
<name>A0ABD1HZD0_SALDI</name>
<evidence type="ECO:0000313" key="6">
    <source>
        <dbReference type="EMBL" id="KAL1561832.1"/>
    </source>
</evidence>
<dbReference type="PANTHER" id="PTHR33021">
    <property type="entry name" value="BLUE COPPER PROTEIN"/>
    <property type="match status" value="1"/>
</dbReference>
<reference evidence="6 7" key="1">
    <citation type="submission" date="2024-06" db="EMBL/GenBank/DDBJ databases">
        <title>A chromosome level genome sequence of Diviner's sage (Salvia divinorum).</title>
        <authorList>
            <person name="Ford S.A."/>
            <person name="Ro D.-K."/>
            <person name="Ness R.W."/>
            <person name="Phillips M.A."/>
        </authorList>
    </citation>
    <scope>NUCLEOTIDE SEQUENCE [LARGE SCALE GENOMIC DNA]</scope>
    <source>
        <strain evidence="6">SAF-2024a</strain>
        <tissue evidence="6">Leaf</tissue>
    </source>
</reference>
<feature type="region of interest" description="Disordered" evidence="3">
    <location>
        <begin position="136"/>
        <end position="161"/>
    </location>
</feature>
<dbReference type="InterPro" id="IPR039391">
    <property type="entry name" value="Phytocyanin-like"/>
</dbReference>
<dbReference type="AlphaFoldDB" id="A0ABD1HZD0"/>
<dbReference type="GO" id="GO:0046872">
    <property type="term" value="F:metal ion binding"/>
    <property type="evidence" value="ECO:0007669"/>
    <property type="project" value="UniProtKB-KW"/>
</dbReference>
<dbReference type="FunFam" id="2.60.40.420:FF:000003">
    <property type="entry name" value="Blue copper"/>
    <property type="match status" value="1"/>
</dbReference>
<feature type="compositionally biased region" description="Pro residues" evidence="3">
    <location>
        <begin position="151"/>
        <end position="160"/>
    </location>
</feature>
<feature type="domain" description="Phytocyanin" evidence="5">
    <location>
        <begin position="30"/>
        <end position="131"/>
    </location>
</feature>
<organism evidence="6 7">
    <name type="scientific">Salvia divinorum</name>
    <name type="common">Maria pastora</name>
    <name type="synonym">Diviner's sage</name>
    <dbReference type="NCBI Taxonomy" id="28513"/>
    <lineage>
        <taxon>Eukaryota</taxon>
        <taxon>Viridiplantae</taxon>
        <taxon>Streptophyta</taxon>
        <taxon>Embryophyta</taxon>
        <taxon>Tracheophyta</taxon>
        <taxon>Spermatophyta</taxon>
        <taxon>Magnoliopsida</taxon>
        <taxon>eudicotyledons</taxon>
        <taxon>Gunneridae</taxon>
        <taxon>Pentapetalae</taxon>
        <taxon>asterids</taxon>
        <taxon>lamiids</taxon>
        <taxon>Lamiales</taxon>
        <taxon>Lamiaceae</taxon>
        <taxon>Nepetoideae</taxon>
        <taxon>Mentheae</taxon>
        <taxon>Salviinae</taxon>
        <taxon>Salvia</taxon>
        <taxon>Salvia subgen. Calosphace</taxon>
    </lineage>
</organism>
<feature type="chain" id="PRO_5044821327" evidence="4">
    <location>
        <begin position="30"/>
        <end position="195"/>
    </location>
</feature>
<keyword evidence="4" id="KW-0732">Signal</keyword>
<evidence type="ECO:0000256" key="2">
    <source>
        <dbReference type="ARBA" id="ARBA00023180"/>
    </source>
</evidence>
<proteinExistence type="predicted"/>
<keyword evidence="7" id="KW-1185">Reference proteome</keyword>
<evidence type="ECO:0000256" key="1">
    <source>
        <dbReference type="ARBA" id="ARBA00022723"/>
    </source>
</evidence>
<evidence type="ECO:0000256" key="3">
    <source>
        <dbReference type="SAM" id="MobiDB-lite"/>
    </source>
</evidence>
<comment type="caution">
    <text evidence="6">The sequence shown here is derived from an EMBL/GenBank/DDBJ whole genome shotgun (WGS) entry which is preliminary data.</text>
</comment>